<dbReference type="Proteomes" id="UP001365542">
    <property type="component" value="Unassembled WGS sequence"/>
</dbReference>
<proteinExistence type="predicted"/>
<evidence type="ECO:0000313" key="2">
    <source>
        <dbReference type="Proteomes" id="UP001365542"/>
    </source>
</evidence>
<dbReference type="AlphaFoldDB" id="A0AAV9XSE1"/>
<organism evidence="1 2">
    <name type="scientific">Orbilia ellipsospora</name>
    <dbReference type="NCBI Taxonomy" id="2528407"/>
    <lineage>
        <taxon>Eukaryota</taxon>
        <taxon>Fungi</taxon>
        <taxon>Dikarya</taxon>
        <taxon>Ascomycota</taxon>
        <taxon>Pezizomycotina</taxon>
        <taxon>Orbiliomycetes</taxon>
        <taxon>Orbiliales</taxon>
        <taxon>Orbiliaceae</taxon>
        <taxon>Orbilia</taxon>
    </lineage>
</organism>
<protein>
    <submittedName>
        <fullName evidence="1">Uncharacterized protein</fullName>
    </submittedName>
</protein>
<gene>
    <name evidence="1" type="ORF">TWF694_001556</name>
</gene>
<reference evidence="1 2" key="1">
    <citation type="submission" date="2019-10" db="EMBL/GenBank/DDBJ databases">
        <authorList>
            <person name="Palmer J.M."/>
        </authorList>
    </citation>
    <scope>NUCLEOTIDE SEQUENCE [LARGE SCALE GENOMIC DNA]</scope>
    <source>
        <strain evidence="1 2">TWF694</strain>
    </source>
</reference>
<name>A0AAV9XSE1_9PEZI</name>
<dbReference type="EMBL" id="JAVHJO010000001">
    <property type="protein sequence ID" value="KAK6544876.1"/>
    <property type="molecule type" value="Genomic_DNA"/>
</dbReference>
<keyword evidence="2" id="KW-1185">Reference proteome</keyword>
<accession>A0AAV9XSE1</accession>
<sequence>MFSSLRLLCFGVGPSFPLAIDRRASTSAEAQSPSAVSTSKLENCCLTLTSNFGVEEIPSPLMREVEAIRPVIMQYRKARIHKPCKGKVRSKKVHRWEDYLQPVVSAVSSISHQETSSAYADDTSVFEVEVMRDSRDQGNNISSDFNFEGLQTSAYELENYVELHQLSYQDQISTNDIETQDSDGTLNAIRSTYNPHFHTDENLWWLDAIPLASNRVNPINPKNVSELINDCVIL</sequence>
<evidence type="ECO:0000313" key="1">
    <source>
        <dbReference type="EMBL" id="KAK6544876.1"/>
    </source>
</evidence>
<comment type="caution">
    <text evidence="1">The sequence shown here is derived from an EMBL/GenBank/DDBJ whole genome shotgun (WGS) entry which is preliminary data.</text>
</comment>